<comment type="similarity">
    <text evidence="6">Belongs to the Maf family. YhdE subfamily.</text>
</comment>
<dbReference type="GO" id="GO:0036218">
    <property type="term" value="F:dTTP diphosphatase activity"/>
    <property type="evidence" value="ECO:0007669"/>
    <property type="project" value="RHEA"/>
</dbReference>
<reference evidence="7 8" key="1">
    <citation type="submission" date="2018-06" db="EMBL/GenBank/DDBJ databases">
        <authorList>
            <consortium name="Pathogen Informatics"/>
            <person name="Doyle S."/>
        </authorList>
    </citation>
    <scope>NUCLEOTIDE SEQUENCE [LARGE SCALE GENOMIC DNA]</scope>
    <source>
        <strain evidence="7 8">NCTC13163</strain>
    </source>
</reference>
<evidence type="ECO:0000313" key="8">
    <source>
        <dbReference type="Proteomes" id="UP000254060"/>
    </source>
</evidence>
<comment type="catalytic activity">
    <reaction evidence="6">
        <text>dTTP + H2O = dTMP + diphosphate + H(+)</text>
        <dbReference type="Rhea" id="RHEA:28534"/>
        <dbReference type="ChEBI" id="CHEBI:15377"/>
        <dbReference type="ChEBI" id="CHEBI:15378"/>
        <dbReference type="ChEBI" id="CHEBI:33019"/>
        <dbReference type="ChEBI" id="CHEBI:37568"/>
        <dbReference type="ChEBI" id="CHEBI:63528"/>
        <dbReference type="EC" id="3.6.1.9"/>
    </reaction>
</comment>
<keyword evidence="5 6" id="KW-0546">Nucleotide metabolism</keyword>
<evidence type="ECO:0000256" key="5">
    <source>
        <dbReference type="ARBA" id="ARBA00023080"/>
    </source>
</evidence>
<dbReference type="EC" id="3.6.1.9" evidence="6"/>
<comment type="caution">
    <text evidence="6">Lacks conserved residue(s) required for the propagation of feature annotation.</text>
</comment>
<evidence type="ECO:0000256" key="3">
    <source>
        <dbReference type="ARBA" id="ARBA00022490"/>
    </source>
</evidence>
<dbReference type="Pfam" id="PF02545">
    <property type="entry name" value="Maf"/>
    <property type="match status" value="1"/>
</dbReference>
<feature type="site" description="Important for substrate specificity" evidence="6">
    <location>
        <position position="74"/>
    </location>
</feature>
<dbReference type="InterPro" id="IPR003697">
    <property type="entry name" value="Maf-like"/>
</dbReference>
<evidence type="ECO:0000256" key="1">
    <source>
        <dbReference type="ARBA" id="ARBA00001968"/>
    </source>
</evidence>
<feature type="site" description="Important for substrate specificity" evidence="6">
    <location>
        <position position="156"/>
    </location>
</feature>
<gene>
    <name evidence="7" type="primary">maf</name>
    <name evidence="7" type="ORF">NCTC13163_02105</name>
</gene>
<accession>A0A377FVG4</accession>
<evidence type="ECO:0000256" key="2">
    <source>
        <dbReference type="ARBA" id="ARBA00004496"/>
    </source>
</evidence>
<dbReference type="PIRSF" id="PIRSF006305">
    <property type="entry name" value="Maf"/>
    <property type="match status" value="1"/>
</dbReference>
<dbReference type="GO" id="GO:0005737">
    <property type="term" value="C:cytoplasm"/>
    <property type="evidence" value="ECO:0007669"/>
    <property type="project" value="UniProtKB-SubCell"/>
</dbReference>
<dbReference type="NCBIfam" id="TIGR00172">
    <property type="entry name" value="maf"/>
    <property type="match status" value="1"/>
</dbReference>
<dbReference type="EMBL" id="UGGP01000001">
    <property type="protein sequence ID" value="STO08728.1"/>
    <property type="molecule type" value="Genomic_DNA"/>
</dbReference>
<evidence type="ECO:0000313" key="7">
    <source>
        <dbReference type="EMBL" id="STO08728.1"/>
    </source>
</evidence>
<dbReference type="InterPro" id="IPR029001">
    <property type="entry name" value="ITPase-like_fam"/>
</dbReference>
<dbReference type="STRING" id="1397694.GCA_000702585_02594"/>
<dbReference type="GO" id="GO:0036221">
    <property type="term" value="F:UTP diphosphatase activity"/>
    <property type="evidence" value="ECO:0007669"/>
    <property type="project" value="RHEA"/>
</dbReference>
<dbReference type="Proteomes" id="UP000254060">
    <property type="component" value="Unassembled WGS sequence"/>
</dbReference>
<organism evidence="7 8">
    <name type="scientific">Exiguobacterium aurantiacum</name>
    <dbReference type="NCBI Taxonomy" id="33987"/>
    <lineage>
        <taxon>Bacteria</taxon>
        <taxon>Bacillati</taxon>
        <taxon>Bacillota</taxon>
        <taxon>Bacilli</taxon>
        <taxon>Bacillales</taxon>
        <taxon>Bacillales Family XII. Incertae Sedis</taxon>
        <taxon>Exiguobacterium</taxon>
    </lineage>
</organism>
<dbReference type="PANTHER" id="PTHR43213:SF5">
    <property type="entry name" value="BIFUNCTIONAL DTTP_UTP PYROPHOSPHATASE_METHYLTRANSFERASE PROTEIN-RELATED"/>
    <property type="match status" value="1"/>
</dbReference>
<dbReference type="HAMAP" id="MF_00528">
    <property type="entry name" value="Maf"/>
    <property type="match status" value="1"/>
</dbReference>
<name>A0A377FVG4_9BACL</name>
<protein>
    <recommendedName>
        <fullName evidence="6">dTTP/UTP pyrophosphatase</fullName>
        <shortName evidence="6">dTTPase/UTPase</shortName>
        <ecNumber evidence="6">3.6.1.9</ecNumber>
    </recommendedName>
    <alternativeName>
        <fullName evidence="6">Nucleoside triphosphate pyrophosphatase</fullName>
    </alternativeName>
    <alternativeName>
        <fullName evidence="6">Nucleotide pyrophosphatase</fullName>
        <shortName evidence="6">Nucleotide PPase</shortName>
    </alternativeName>
</protein>
<proteinExistence type="inferred from homology"/>
<evidence type="ECO:0000256" key="4">
    <source>
        <dbReference type="ARBA" id="ARBA00022801"/>
    </source>
</evidence>
<dbReference type="FunFam" id="3.90.950.10:FF:000005">
    <property type="entry name" value="7-methyl-GTP pyrophosphatase"/>
    <property type="match status" value="1"/>
</dbReference>
<comment type="subcellular location">
    <subcellularLocation>
        <location evidence="2 6">Cytoplasm</location>
    </subcellularLocation>
</comment>
<feature type="site" description="Important for substrate specificity" evidence="6">
    <location>
        <position position="16"/>
    </location>
</feature>
<comment type="cofactor">
    <cofactor evidence="1 6">
        <name>a divalent metal cation</name>
        <dbReference type="ChEBI" id="CHEBI:60240"/>
    </cofactor>
</comment>
<evidence type="ECO:0000256" key="6">
    <source>
        <dbReference type="HAMAP-Rule" id="MF_00528"/>
    </source>
</evidence>
<dbReference type="GO" id="GO:0009117">
    <property type="term" value="P:nucleotide metabolic process"/>
    <property type="evidence" value="ECO:0007669"/>
    <property type="project" value="UniProtKB-KW"/>
</dbReference>
<feature type="active site" description="Proton acceptor" evidence="6">
    <location>
        <position position="73"/>
    </location>
</feature>
<keyword evidence="3 6" id="KW-0963">Cytoplasm</keyword>
<dbReference type="PANTHER" id="PTHR43213">
    <property type="entry name" value="BIFUNCTIONAL DTTP/UTP PYROPHOSPHATASE/METHYLTRANSFERASE PROTEIN-RELATED"/>
    <property type="match status" value="1"/>
</dbReference>
<dbReference type="AlphaFoldDB" id="A0A377FVG4"/>
<dbReference type="OrthoDB" id="9807767at2"/>
<dbReference type="Gene3D" id="3.90.950.10">
    <property type="match status" value="1"/>
</dbReference>
<dbReference type="RefSeq" id="WP_029335620.1">
    <property type="nucleotide sequence ID" value="NZ_UGGP01000001.1"/>
</dbReference>
<keyword evidence="4 6" id="KW-0378">Hydrolase</keyword>
<comment type="catalytic activity">
    <reaction evidence="6">
        <text>UTP + H2O = UMP + diphosphate + H(+)</text>
        <dbReference type="Rhea" id="RHEA:29395"/>
        <dbReference type="ChEBI" id="CHEBI:15377"/>
        <dbReference type="ChEBI" id="CHEBI:15378"/>
        <dbReference type="ChEBI" id="CHEBI:33019"/>
        <dbReference type="ChEBI" id="CHEBI:46398"/>
        <dbReference type="ChEBI" id="CHEBI:57865"/>
        <dbReference type="EC" id="3.6.1.9"/>
    </reaction>
</comment>
<comment type="function">
    <text evidence="6">Nucleoside triphosphate pyrophosphatase that hydrolyzes dTTP and UTP. May have a dual role in cell division arrest and in preventing the incorporation of modified nucleotides into cellular nucleic acids.</text>
</comment>
<dbReference type="SUPFAM" id="SSF52972">
    <property type="entry name" value="ITPase-like"/>
    <property type="match status" value="1"/>
</dbReference>
<dbReference type="CDD" id="cd00555">
    <property type="entry name" value="Maf"/>
    <property type="match status" value="1"/>
</dbReference>
<sequence length="195" mass="21436">MKPTQKRVILASMSPRRTELLAKAGIHHEVIPSNVVEGVNGREAADEYVGRLAREKAMDVARDNRDAVVIGSDTVVVLDGKILEKPNDREEARRMLGQLSGATHDVLTGVSIIGPERQDLFVTATRVTFIDIPETWLEAYLDSQEPYDKAGAYGIQGSGGLFVERLEGDYYNVVGLPLQPLVRTLEGHGVTPRFL</sequence>